<name>A0A2U1L2W2_ARTAN</name>
<dbReference type="PANTHER" id="PTHR37227:SF2">
    <property type="entry name" value="OS01G0219000 PROTEIN"/>
    <property type="match status" value="1"/>
</dbReference>
<accession>A0A2U1L2W2</accession>
<reference evidence="2 3" key="1">
    <citation type="journal article" date="2018" name="Mol. Plant">
        <title>The genome of Artemisia annua provides insight into the evolution of Asteraceae family and artemisinin biosynthesis.</title>
        <authorList>
            <person name="Shen Q."/>
            <person name="Zhang L."/>
            <person name="Liao Z."/>
            <person name="Wang S."/>
            <person name="Yan T."/>
            <person name="Shi P."/>
            <person name="Liu M."/>
            <person name="Fu X."/>
            <person name="Pan Q."/>
            <person name="Wang Y."/>
            <person name="Lv Z."/>
            <person name="Lu X."/>
            <person name="Zhang F."/>
            <person name="Jiang W."/>
            <person name="Ma Y."/>
            <person name="Chen M."/>
            <person name="Hao X."/>
            <person name="Li L."/>
            <person name="Tang Y."/>
            <person name="Lv G."/>
            <person name="Zhou Y."/>
            <person name="Sun X."/>
            <person name="Brodelius P.E."/>
            <person name="Rose J.K.C."/>
            <person name="Tang K."/>
        </authorList>
    </citation>
    <scope>NUCLEOTIDE SEQUENCE [LARGE SCALE GENOMIC DNA]</scope>
    <source>
        <strain evidence="3">cv. Huhao1</strain>
        <tissue evidence="2">Leaf</tissue>
    </source>
</reference>
<comment type="caution">
    <text evidence="2">The sequence shown here is derived from an EMBL/GenBank/DDBJ whole genome shotgun (WGS) entry which is preliminary data.</text>
</comment>
<sequence>MEDVLTELPPPSRFFLEDLNNFTPPAPSLPSPFILLSNPNPQTSPLRPSLLIIALSTPSLYLLHNVSSKTLIGTLVLPEISLSGNSVEPSLKDKSCNLYAINHGNESIILANFQYSVSPERTHAIAKTLIGQQIIPDKVLIFDSVQSRNFRGRISTDDTFAMKLETAIQRREAPLLKNLNYFPSGSVLEGLGAALLGRCQIKNIKGTLCVSWPEVGGSVTSMLKALLATDVLPGVELKVDANGEDEGLRFGQKNYYLDSELYT</sequence>
<protein>
    <submittedName>
        <fullName evidence="2">Uncharacterized protein</fullName>
    </submittedName>
</protein>
<organism evidence="2 3">
    <name type="scientific">Artemisia annua</name>
    <name type="common">Sweet wormwood</name>
    <dbReference type="NCBI Taxonomy" id="35608"/>
    <lineage>
        <taxon>Eukaryota</taxon>
        <taxon>Viridiplantae</taxon>
        <taxon>Streptophyta</taxon>
        <taxon>Embryophyta</taxon>
        <taxon>Tracheophyta</taxon>
        <taxon>Spermatophyta</taxon>
        <taxon>Magnoliopsida</taxon>
        <taxon>eudicotyledons</taxon>
        <taxon>Gunneridae</taxon>
        <taxon>Pentapetalae</taxon>
        <taxon>asterids</taxon>
        <taxon>campanulids</taxon>
        <taxon>Asterales</taxon>
        <taxon>Asteraceae</taxon>
        <taxon>Asteroideae</taxon>
        <taxon>Anthemideae</taxon>
        <taxon>Artemisiinae</taxon>
        <taxon>Artemisia</taxon>
    </lineage>
</organism>
<proteinExistence type="predicted"/>
<evidence type="ECO:0000313" key="1">
    <source>
        <dbReference type="EMBL" id="PWA42693.1"/>
    </source>
</evidence>
<gene>
    <name evidence="2" type="ORF">CTI12_AA536470</name>
    <name evidence="1" type="ORF">CTI12_AA542300</name>
</gene>
<dbReference type="EMBL" id="PKPP01012245">
    <property type="protein sequence ID" value="PWA42693.1"/>
    <property type="molecule type" value="Genomic_DNA"/>
</dbReference>
<evidence type="ECO:0000313" key="3">
    <source>
        <dbReference type="Proteomes" id="UP000245207"/>
    </source>
</evidence>
<dbReference type="OrthoDB" id="17536at2759"/>
<evidence type="ECO:0000313" key="2">
    <source>
        <dbReference type="EMBL" id="PWA43336.1"/>
    </source>
</evidence>
<dbReference type="EMBL" id="PKPP01011871">
    <property type="protein sequence ID" value="PWA43336.1"/>
    <property type="molecule type" value="Genomic_DNA"/>
</dbReference>
<dbReference type="PANTHER" id="PTHR37227">
    <property type="entry name" value="OS01G0219000 PROTEIN"/>
    <property type="match status" value="1"/>
</dbReference>
<dbReference type="AlphaFoldDB" id="A0A2U1L2W2"/>
<dbReference type="Proteomes" id="UP000245207">
    <property type="component" value="Unassembled WGS sequence"/>
</dbReference>
<keyword evidence="3" id="KW-1185">Reference proteome</keyword>